<dbReference type="GO" id="GO:0000155">
    <property type="term" value="F:phosphorelay sensor kinase activity"/>
    <property type="evidence" value="ECO:0007669"/>
    <property type="project" value="InterPro"/>
</dbReference>
<dbReference type="InterPro" id="IPR011104">
    <property type="entry name" value="Hpr_kin/Pase_C"/>
</dbReference>
<dbReference type="GO" id="GO:0005524">
    <property type="term" value="F:ATP binding"/>
    <property type="evidence" value="ECO:0007669"/>
    <property type="project" value="InterPro"/>
</dbReference>
<dbReference type="CDD" id="cd01918">
    <property type="entry name" value="HprK_C"/>
    <property type="match status" value="1"/>
</dbReference>
<reference evidence="3" key="1">
    <citation type="submission" date="2018-03" db="EMBL/GenBank/DDBJ databases">
        <authorList>
            <person name="Rodrigo-Torres L."/>
            <person name="Arahal R. D."/>
            <person name="Lucena T."/>
        </authorList>
    </citation>
    <scope>NUCLEOTIDE SEQUENCE [LARGE SCALE GENOMIC DNA]</scope>
    <source>
        <strain evidence="3">CECT 8871</strain>
    </source>
</reference>
<dbReference type="RefSeq" id="WP_108884412.1">
    <property type="nucleotide sequence ID" value="NZ_OMOJ01000001.1"/>
</dbReference>
<dbReference type="Gene3D" id="3.40.50.300">
    <property type="entry name" value="P-loop containing nucleotide triphosphate hydrolases"/>
    <property type="match status" value="1"/>
</dbReference>
<dbReference type="Pfam" id="PF07475">
    <property type="entry name" value="Hpr_kinase_C"/>
    <property type="match status" value="1"/>
</dbReference>
<dbReference type="Proteomes" id="UP000244904">
    <property type="component" value="Unassembled WGS sequence"/>
</dbReference>
<proteinExistence type="predicted"/>
<evidence type="ECO:0000313" key="2">
    <source>
        <dbReference type="EMBL" id="SPF77714.1"/>
    </source>
</evidence>
<keyword evidence="2" id="KW-0418">Kinase</keyword>
<sequence length="147" mass="15653">MDQASAPDTQRLHASAVAIGGRALVITGASGSGKSSLALDLMSRGAVLVGDDQVILERVDQQIFVRGEPRLAGLIEARGIGLLRADCVPRAQVIAVVSLDKTETERLPERHTTMLLGEPIPLLFKVQSPLFSAGLRQYMIAGRGEPE</sequence>
<dbReference type="InterPro" id="IPR027417">
    <property type="entry name" value="P-loop_NTPase"/>
</dbReference>
<feature type="domain" description="HPr kinase/phosphorylase C-terminal" evidence="1">
    <location>
        <begin position="9"/>
        <end position="84"/>
    </location>
</feature>
<dbReference type="OrthoDB" id="8326226at2"/>
<evidence type="ECO:0000259" key="1">
    <source>
        <dbReference type="Pfam" id="PF07475"/>
    </source>
</evidence>
<dbReference type="AlphaFoldDB" id="A0A2R8APC9"/>
<evidence type="ECO:0000313" key="3">
    <source>
        <dbReference type="Proteomes" id="UP000244904"/>
    </source>
</evidence>
<dbReference type="SUPFAM" id="SSF53795">
    <property type="entry name" value="PEP carboxykinase-like"/>
    <property type="match status" value="1"/>
</dbReference>
<name>A0A2R8APC9_9RHOB</name>
<protein>
    <submittedName>
        <fullName evidence="2">HPr kinase/phosphorylase</fullName>
        <ecNumber evidence="2">2.7.11.-</ecNumber>
    </submittedName>
</protein>
<keyword evidence="2" id="KW-0808">Transferase</keyword>
<dbReference type="GO" id="GO:0006109">
    <property type="term" value="P:regulation of carbohydrate metabolic process"/>
    <property type="evidence" value="ECO:0007669"/>
    <property type="project" value="InterPro"/>
</dbReference>
<gene>
    <name evidence="2" type="primary">hprK</name>
    <name evidence="2" type="ORF">PRI8871_00298</name>
</gene>
<dbReference type="EC" id="2.7.11.-" evidence="2"/>
<keyword evidence="3" id="KW-1185">Reference proteome</keyword>
<organism evidence="2 3">
    <name type="scientific">Pseudoprimorskyibacter insulae</name>
    <dbReference type="NCBI Taxonomy" id="1695997"/>
    <lineage>
        <taxon>Bacteria</taxon>
        <taxon>Pseudomonadati</taxon>
        <taxon>Pseudomonadota</taxon>
        <taxon>Alphaproteobacteria</taxon>
        <taxon>Rhodobacterales</taxon>
        <taxon>Paracoccaceae</taxon>
        <taxon>Pseudoprimorskyibacter</taxon>
    </lineage>
</organism>
<dbReference type="EMBL" id="OMOJ01000001">
    <property type="protein sequence ID" value="SPF77714.1"/>
    <property type="molecule type" value="Genomic_DNA"/>
</dbReference>
<accession>A0A2R8APC9</accession>